<evidence type="ECO:0000256" key="5">
    <source>
        <dbReference type="ARBA" id="ARBA00022600"/>
    </source>
</evidence>
<comment type="caution">
    <text evidence="13">The sequence shown here is derived from an EMBL/GenBank/DDBJ whole genome shotgun (WGS) entry which is preliminary data.</text>
</comment>
<evidence type="ECO:0000313" key="14">
    <source>
        <dbReference type="Proteomes" id="UP000252884"/>
    </source>
</evidence>
<dbReference type="PANTHER" id="PTHR43651:SF3">
    <property type="entry name" value="1,4-ALPHA-GLUCAN-BRANCHING ENZYME"/>
    <property type="match status" value="1"/>
</dbReference>
<dbReference type="InterPro" id="IPR017853">
    <property type="entry name" value="GH"/>
</dbReference>
<dbReference type="FunFam" id="2.60.40.1180:FF:000002">
    <property type="entry name" value="1,4-alpha-glucan branching enzyme GlgB"/>
    <property type="match status" value="1"/>
</dbReference>
<organism evidence="13 14">
    <name type="scientific">Pseudorhodoferax soli</name>
    <dbReference type="NCBI Taxonomy" id="545864"/>
    <lineage>
        <taxon>Bacteria</taxon>
        <taxon>Pseudomonadati</taxon>
        <taxon>Pseudomonadota</taxon>
        <taxon>Betaproteobacteria</taxon>
        <taxon>Burkholderiales</taxon>
        <taxon>Comamonadaceae</taxon>
    </lineage>
</organism>
<dbReference type="Pfam" id="PF02922">
    <property type="entry name" value="CBM_48"/>
    <property type="match status" value="1"/>
</dbReference>
<dbReference type="InterPro" id="IPR006048">
    <property type="entry name" value="A-amylase/branching_C"/>
</dbReference>
<comment type="subunit">
    <text evidence="10">Monomer.</text>
</comment>
<keyword evidence="14" id="KW-1185">Reference proteome</keyword>
<dbReference type="OrthoDB" id="9800174at2"/>
<dbReference type="AlphaFoldDB" id="A0A368XZK9"/>
<proteinExistence type="inferred from homology"/>
<dbReference type="GO" id="GO:0003844">
    <property type="term" value="F:1,4-alpha-glucan branching enzyme activity"/>
    <property type="evidence" value="ECO:0007669"/>
    <property type="project" value="UniProtKB-UniRule"/>
</dbReference>
<keyword evidence="6 10" id="KW-0328">Glycosyltransferase</keyword>
<dbReference type="Gene3D" id="2.60.40.10">
    <property type="entry name" value="Immunoglobulins"/>
    <property type="match status" value="1"/>
</dbReference>
<evidence type="ECO:0000256" key="11">
    <source>
        <dbReference type="PIRSR" id="PIRSR000463-1"/>
    </source>
</evidence>
<keyword evidence="7 10" id="KW-0808">Transferase</keyword>
<dbReference type="InterPro" id="IPR044143">
    <property type="entry name" value="GlgB_N_E_set_prok"/>
</dbReference>
<dbReference type="InterPro" id="IPR004193">
    <property type="entry name" value="Glyco_hydro_13_N"/>
</dbReference>
<comment type="catalytic activity">
    <reaction evidence="1 10">
        <text>Transfers a segment of a (1-&gt;4)-alpha-D-glucan chain to a primary hydroxy group in a similar glucan chain.</text>
        <dbReference type="EC" id="2.4.1.18"/>
    </reaction>
</comment>
<dbReference type="Pfam" id="PF00128">
    <property type="entry name" value="Alpha-amylase"/>
    <property type="match status" value="1"/>
</dbReference>
<evidence type="ECO:0000256" key="1">
    <source>
        <dbReference type="ARBA" id="ARBA00000826"/>
    </source>
</evidence>
<dbReference type="InterPro" id="IPR006047">
    <property type="entry name" value="GH13_cat_dom"/>
</dbReference>
<dbReference type="InterPro" id="IPR013780">
    <property type="entry name" value="Glyco_hydro_b"/>
</dbReference>
<dbReference type="Gene3D" id="2.60.40.1180">
    <property type="entry name" value="Golgi alpha-mannosidase II"/>
    <property type="match status" value="1"/>
</dbReference>
<feature type="active site" description="Proton donor" evidence="10 11">
    <location>
        <position position="370"/>
    </location>
</feature>
<feature type="domain" description="Glycosyl hydrolase family 13 catalytic" evidence="12">
    <location>
        <begin position="158"/>
        <end position="514"/>
    </location>
</feature>
<sequence>MTPPASSPAQNDFLVSETDLWLLAEGTHLRPYEVLGAHAFTHAGVAGTRFAVWAPNARRVSVVGDFNRWDGSAHPMRARPSAGLWEAFVPGVGPGALYKYALEDPNGQLLPLKADPYGLAAQLRPETASQVATLPALVPASAARQAANAVDAPVSIYEVHLASWRRKPEQGNRWLDWEELAAELIPYAVDMGFTHLELLPVSEHPFDGSWGYQPIGLYAPTSRFGDAAGFTRFVAKAHAQGLGVLLDWVPAHFPSDAHGLARFDGTALYEHADPREGFHQDWNTLIYNFGRTEVRNFLVGNALYWLERHGVDGLRVDAVASMLYRDYSRKDGEWVPNRHGGRENLEAIAFLKRMNEVIGAERPEATTVAEESTSFLGVSRPTFAGGLGFHYKWNMGWMNDTLRYFGREPVHRRHHHHELTFSMVYAYSEQFVLPFSHDEVVHGKGSLLTRMPGDRWQQFANLRALYGYMWAHPGKKLLFMGCEFGQAREWNHEASLDWHLLGDSLHAGVQTLVRDLNRVLRHHPALHAQDSEPAGFEWIEADDSQHSVFAFVRHGREDGQTMLVVCNLTPVVRRDWRLGVPRPGRWHERLNTDSVHYGGSNAGTPWGVAGTEPIPSHGRTHSVLLTLPPLSTVFLEWAP</sequence>
<dbReference type="PIRSF" id="PIRSF000463">
    <property type="entry name" value="GlgB"/>
    <property type="match status" value="1"/>
</dbReference>
<dbReference type="NCBIfam" id="NF003811">
    <property type="entry name" value="PRK05402.1"/>
    <property type="match status" value="1"/>
</dbReference>
<dbReference type="CDD" id="cd11322">
    <property type="entry name" value="AmyAc_Glg_BE"/>
    <property type="match status" value="1"/>
</dbReference>
<dbReference type="FunFam" id="3.20.20.80:FF:000003">
    <property type="entry name" value="1,4-alpha-glucan branching enzyme GlgB"/>
    <property type="match status" value="1"/>
</dbReference>
<dbReference type="GO" id="GO:0043169">
    <property type="term" value="F:cation binding"/>
    <property type="evidence" value="ECO:0007669"/>
    <property type="project" value="InterPro"/>
</dbReference>
<comment type="function">
    <text evidence="2 10">Catalyzes the formation of the alpha-1,6-glucosidic linkages in glycogen by scission of a 1,4-alpha-linked oligosaccharide from growing alpha-1,4-glucan chains and the subsequent attachment of the oligosaccharide to the alpha-1,6 position.</text>
</comment>
<name>A0A368XZK9_9BURK</name>
<dbReference type="PANTHER" id="PTHR43651">
    <property type="entry name" value="1,4-ALPHA-GLUCAN-BRANCHING ENZYME"/>
    <property type="match status" value="1"/>
</dbReference>
<keyword evidence="8 10" id="KW-0320">Glycogen biosynthesis</keyword>
<evidence type="ECO:0000256" key="9">
    <source>
        <dbReference type="ARBA" id="ARBA00023277"/>
    </source>
</evidence>
<protein>
    <recommendedName>
        <fullName evidence="10">1,4-alpha-glucan branching enzyme GlgB</fullName>
        <ecNumber evidence="10">2.4.1.18</ecNumber>
    </recommendedName>
    <alternativeName>
        <fullName evidence="10">1,4-alpha-D-glucan:1,4-alpha-D-glucan 6-glucosyl-transferase</fullName>
    </alternativeName>
    <alternativeName>
        <fullName evidence="10">Alpha-(1-&gt;4)-glucan branching enzyme</fullName>
    </alternativeName>
    <alternativeName>
        <fullName evidence="10">Glycogen branching enzyme</fullName>
        <shortName evidence="10">BE</shortName>
    </alternativeName>
</protein>
<dbReference type="NCBIfam" id="TIGR01515">
    <property type="entry name" value="branching_enzym"/>
    <property type="match status" value="1"/>
</dbReference>
<dbReference type="SUPFAM" id="SSF51445">
    <property type="entry name" value="(Trans)glycosidases"/>
    <property type="match status" value="1"/>
</dbReference>
<dbReference type="InterPro" id="IPR037439">
    <property type="entry name" value="Branching_enzy"/>
</dbReference>
<evidence type="ECO:0000256" key="6">
    <source>
        <dbReference type="ARBA" id="ARBA00022676"/>
    </source>
</evidence>
<dbReference type="InterPro" id="IPR006407">
    <property type="entry name" value="GlgB"/>
</dbReference>
<reference evidence="13 14" key="1">
    <citation type="submission" date="2018-07" db="EMBL/GenBank/DDBJ databases">
        <title>Genomic Encyclopedia of Type Strains, Phase IV (KMG-IV): sequencing the most valuable type-strain genomes for metagenomic binning, comparative biology and taxonomic classification.</title>
        <authorList>
            <person name="Goeker M."/>
        </authorList>
    </citation>
    <scope>NUCLEOTIDE SEQUENCE [LARGE SCALE GENOMIC DNA]</scope>
    <source>
        <strain evidence="13 14">DSM 21634</strain>
    </source>
</reference>
<dbReference type="FunFam" id="2.60.40.10:FF:000169">
    <property type="entry name" value="1,4-alpha-glucan branching enzyme GlgB"/>
    <property type="match status" value="1"/>
</dbReference>
<evidence type="ECO:0000259" key="12">
    <source>
        <dbReference type="SMART" id="SM00642"/>
    </source>
</evidence>
<evidence type="ECO:0000256" key="3">
    <source>
        <dbReference type="ARBA" id="ARBA00004964"/>
    </source>
</evidence>
<keyword evidence="5 10" id="KW-0321">Glycogen metabolism</keyword>
<dbReference type="SUPFAM" id="SSF81296">
    <property type="entry name" value="E set domains"/>
    <property type="match status" value="1"/>
</dbReference>
<dbReference type="GO" id="GO:0005978">
    <property type="term" value="P:glycogen biosynthetic process"/>
    <property type="evidence" value="ECO:0007669"/>
    <property type="project" value="UniProtKB-UniRule"/>
</dbReference>
<dbReference type="CDD" id="cd02855">
    <property type="entry name" value="E_set_GBE_prok_N"/>
    <property type="match status" value="1"/>
</dbReference>
<evidence type="ECO:0000313" key="13">
    <source>
        <dbReference type="EMBL" id="RCW72576.1"/>
    </source>
</evidence>
<dbReference type="GO" id="GO:0005829">
    <property type="term" value="C:cytosol"/>
    <property type="evidence" value="ECO:0007669"/>
    <property type="project" value="TreeGrafter"/>
</dbReference>
<dbReference type="InterPro" id="IPR014756">
    <property type="entry name" value="Ig_E-set"/>
</dbReference>
<dbReference type="HAMAP" id="MF_00685">
    <property type="entry name" value="GlgB"/>
    <property type="match status" value="1"/>
</dbReference>
<keyword evidence="9 10" id="KW-0119">Carbohydrate metabolism</keyword>
<gene>
    <name evidence="10" type="primary">glgB</name>
    <name evidence="13" type="ORF">DES41_103182</name>
</gene>
<dbReference type="NCBIfam" id="NF008967">
    <property type="entry name" value="PRK12313.1"/>
    <property type="match status" value="1"/>
</dbReference>
<accession>A0A368XZK9</accession>
<dbReference type="GO" id="GO:0004553">
    <property type="term" value="F:hydrolase activity, hydrolyzing O-glycosyl compounds"/>
    <property type="evidence" value="ECO:0007669"/>
    <property type="project" value="InterPro"/>
</dbReference>
<dbReference type="Proteomes" id="UP000252884">
    <property type="component" value="Unassembled WGS sequence"/>
</dbReference>
<evidence type="ECO:0000256" key="2">
    <source>
        <dbReference type="ARBA" id="ARBA00002953"/>
    </source>
</evidence>
<evidence type="ECO:0000256" key="10">
    <source>
        <dbReference type="HAMAP-Rule" id="MF_00685"/>
    </source>
</evidence>
<evidence type="ECO:0000256" key="4">
    <source>
        <dbReference type="ARBA" id="ARBA00009000"/>
    </source>
</evidence>
<evidence type="ECO:0000256" key="7">
    <source>
        <dbReference type="ARBA" id="ARBA00022679"/>
    </source>
</evidence>
<dbReference type="Pfam" id="PF02806">
    <property type="entry name" value="Alpha-amylase_C"/>
    <property type="match status" value="1"/>
</dbReference>
<comment type="similarity">
    <text evidence="4 10">Belongs to the glycosyl hydrolase 13 family. GlgB subfamily.</text>
</comment>
<feature type="active site" description="Nucleophile" evidence="10 11">
    <location>
        <position position="317"/>
    </location>
</feature>
<dbReference type="UniPathway" id="UPA00164"/>
<dbReference type="EMBL" id="QPJK01000003">
    <property type="protein sequence ID" value="RCW72576.1"/>
    <property type="molecule type" value="Genomic_DNA"/>
</dbReference>
<dbReference type="Gene3D" id="3.20.20.80">
    <property type="entry name" value="Glycosidases"/>
    <property type="match status" value="1"/>
</dbReference>
<dbReference type="SUPFAM" id="SSF51011">
    <property type="entry name" value="Glycosyl hydrolase domain"/>
    <property type="match status" value="1"/>
</dbReference>
<comment type="pathway">
    <text evidence="3 10">Glycan biosynthesis; glycogen biosynthesis.</text>
</comment>
<dbReference type="InterPro" id="IPR013783">
    <property type="entry name" value="Ig-like_fold"/>
</dbReference>
<dbReference type="SMART" id="SM00642">
    <property type="entry name" value="Aamy"/>
    <property type="match status" value="1"/>
</dbReference>
<evidence type="ECO:0000256" key="8">
    <source>
        <dbReference type="ARBA" id="ARBA00023056"/>
    </source>
</evidence>
<dbReference type="RefSeq" id="WP_114467996.1">
    <property type="nucleotide sequence ID" value="NZ_QPJK01000003.1"/>
</dbReference>
<dbReference type="EC" id="2.4.1.18" evidence="10"/>